<evidence type="ECO:0000313" key="2">
    <source>
        <dbReference type="Proteomes" id="UP001365846"/>
    </source>
</evidence>
<gene>
    <name evidence="1" type="ORF">WKW77_23240</name>
</gene>
<sequence>MAVDDSIPLLDPLLPSLSLCAQRAGKALTKLSEPELLAVLGIELQRRGLQQLGTLPKPRMRSPKRIKPIEREQMLLLLPVHDDMGDR</sequence>
<keyword evidence="2" id="KW-1185">Reference proteome</keyword>
<reference evidence="1 2" key="1">
    <citation type="submission" date="2024-03" db="EMBL/GenBank/DDBJ databases">
        <title>Novel species of the genus Variovorax.</title>
        <authorList>
            <person name="Liu Q."/>
            <person name="Xin Y.-H."/>
        </authorList>
    </citation>
    <scope>NUCLEOTIDE SEQUENCE [LARGE SCALE GENOMIC DNA]</scope>
    <source>
        <strain evidence="1 2">KACC 18899</strain>
    </source>
</reference>
<organism evidence="1 2">
    <name type="scientific">Variovorax ureilyticus</name>
    <dbReference type="NCBI Taxonomy" id="1836198"/>
    <lineage>
        <taxon>Bacteria</taxon>
        <taxon>Pseudomonadati</taxon>
        <taxon>Pseudomonadota</taxon>
        <taxon>Betaproteobacteria</taxon>
        <taxon>Burkholderiales</taxon>
        <taxon>Comamonadaceae</taxon>
        <taxon>Variovorax</taxon>
    </lineage>
</organism>
<protein>
    <submittedName>
        <fullName evidence="1">Uncharacterized protein</fullName>
    </submittedName>
</protein>
<evidence type="ECO:0000313" key="1">
    <source>
        <dbReference type="EMBL" id="MEJ8814018.1"/>
    </source>
</evidence>
<name>A0ABU8VK90_9BURK</name>
<dbReference type="RefSeq" id="WP_340359249.1">
    <property type="nucleotide sequence ID" value="NZ_JBBKZU010000011.1"/>
</dbReference>
<dbReference type="EMBL" id="JBBKZU010000011">
    <property type="protein sequence ID" value="MEJ8814018.1"/>
    <property type="molecule type" value="Genomic_DNA"/>
</dbReference>
<comment type="caution">
    <text evidence="1">The sequence shown here is derived from an EMBL/GenBank/DDBJ whole genome shotgun (WGS) entry which is preliminary data.</text>
</comment>
<dbReference type="Proteomes" id="UP001365846">
    <property type="component" value="Unassembled WGS sequence"/>
</dbReference>
<proteinExistence type="predicted"/>
<accession>A0ABU8VK90</accession>